<dbReference type="Gene3D" id="3.40.50.880">
    <property type="match status" value="1"/>
</dbReference>
<dbReference type="GO" id="GO:0016740">
    <property type="term" value="F:transferase activity"/>
    <property type="evidence" value="ECO:0007669"/>
    <property type="project" value="UniProtKB-KW"/>
</dbReference>
<organism evidence="2">
    <name type="scientific">Mytilinidion resinicola</name>
    <dbReference type="NCBI Taxonomy" id="574789"/>
    <lineage>
        <taxon>Eukaryota</taxon>
        <taxon>Fungi</taxon>
        <taxon>Dikarya</taxon>
        <taxon>Ascomycota</taxon>
        <taxon>Pezizomycotina</taxon>
        <taxon>Dothideomycetes</taxon>
        <taxon>Pleosporomycetidae</taxon>
        <taxon>Mytilinidiales</taxon>
        <taxon>Mytilinidiaceae</taxon>
        <taxon>Mytilinidion</taxon>
    </lineage>
</organism>
<feature type="domain" description="DJ-1/PfpI" evidence="1">
    <location>
        <begin position="11"/>
        <end position="186"/>
    </location>
</feature>
<dbReference type="OrthoDB" id="543156at2759"/>
<dbReference type="RefSeq" id="XP_033570207.1">
    <property type="nucleotide sequence ID" value="XM_033721199.1"/>
</dbReference>
<reference evidence="4" key="2">
    <citation type="submission" date="2020-04" db="EMBL/GenBank/DDBJ databases">
        <authorList>
            <consortium name="NCBI Genome Project"/>
        </authorList>
    </citation>
    <scope>NUCLEOTIDE SEQUENCE</scope>
    <source>
        <strain evidence="4">CBS 304.34</strain>
    </source>
</reference>
<evidence type="ECO:0000313" key="2">
    <source>
        <dbReference type="EMBL" id="KAF2803243.1"/>
    </source>
</evidence>
<dbReference type="CDD" id="cd03139">
    <property type="entry name" value="GATase1_PfpI_2"/>
    <property type="match status" value="1"/>
</dbReference>
<evidence type="ECO:0000313" key="3">
    <source>
        <dbReference type="Proteomes" id="UP000504636"/>
    </source>
</evidence>
<dbReference type="Proteomes" id="UP000504636">
    <property type="component" value="Unplaced"/>
</dbReference>
<dbReference type="PANTHER" id="PTHR43130">
    <property type="entry name" value="ARAC-FAMILY TRANSCRIPTIONAL REGULATOR"/>
    <property type="match status" value="1"/>
</dbReference>
<dbReference type="EMBL" id="MU003718">
    <property type="protein sequence ID" value="KAF2803243.1"/>
    <property type="molecule type" value="Genomic_DNA"/>
</dbReference>
<gene>
    <name evidence="2 4" type="ORF">BDZ99DRAFT_468224</name>
</gene>
<dbReference type="InterPro" id="IPR002818">
    <property type="entry name" value="DJ-1/PfpI"/>
</dbReference>
<reference evidence="4" key="3">
    <citation type="submission" date="2025-04" db="UniProtKB">
        <authorList>
            <consortium name="RefSeq"/>
        </authorList>
    </citation>
    <scope>IDENTIFICATION</scope>
    <source>
        <strain evidence="4">CBS 304.34</strain>
    </source>
</reference>
<evidence type="ECO:0000313" key="4">
    <source>
        <dbReference type="RefSeq" id="XP_033570207.1"/>
    </source>
</evidence>
<name>A0A6A6Y3Z7_9PEZI</name>
<dbReference type="SUPFAM" id="SSF52317">
    <property type="entry name" value="Class I glutamine amidotransferase-like"/>
    <property type="match status" value="1"/>
</dbReference>
<accession>A0A6A6Y3Z7</accession>
<dbReference type="GeneID" id="54462092"/>
<dbReference type="InterPro" id="IPR052158">
    <property type="entry name" value="INH-QAR"/>
</dbReference>
<dbReference type="PANTHER" id="PTHR43130:SF15">
    <property type="entry name" value="THIJ_PFPI FAMILY PROTEIN (AFU_ORTHOLOGUE AFUA_5G14240)"/>
    <property type="match status" value="1"/>
</dbReference>
<keyword evidence="2" id="KW-0315">Glutamine amidotransferase</keyword>
<keyword evidence="3" id="KW-1185">Reference proteome</keyword>
<protein>
    <submittedName>
        <fullName evidence="2 4">Class I glutamine amidotransferase-like protein</fullName>
    </submittedName>
</protein>
<evidence type="ECO:0000259" key="1">
    <source>
        <dbReference type="Pfam" id="PF01965"/>
    </source>
</evidence>
<dbReference type="InterPro" id="IPR029062">
    <property type="entry name" value="Class_I_gatase-like"/>
</dbReference>
<keyword evidence="2" id="KW-0808">Transferase</keyword>
<dbReference type="Pfam" id="PF01965">
    <property type="entry name" value="DJ-1_PfpI"/>
    <property type="match status" value="1"/>
</dbReference>
<reference evidence="2 4" key="1">
    <citation type="journal article" date="2020" name="Stud. Mycol.">
        <title>101 Dothideomycetes genomes: a test case for predicting lifestyles and emergence of pathogens.</title>
        <authorList>
            <person name="Haridas S."/>
            <person name="Albert R."/>
            <person name="Binder M."/>
            <person name="Bloem J."/>
            <person name="Labutti K."/>
            <person name="Salamov A."/>
            <person name="Andreopoulos B."/>
            <person name="Baker S."/>
            <person name="Barry K."/>
            <person name="Bills G."/>
            <person name="Bluhm B."/>
            <person name="Cannon C."/>
            <person name="Castanera R."/>
            <person name="Culley D."/>
            <person name="Daum C."/>
            <person name="Ezra D."/>
            <person name="Gonzalez J."/>
            <person name="Henrissat B."/>
            <person name="Kuo A."/>
            <person name="Liang C."/>
            <person name="Lipzen A."/>
            <person name="Lutzoni F."/>
            <person name="Magnuson J."/>
            <person name="Mondo S."/>
            <person name="Nolan M."/>
            <person name="Ohm R."/>
            <person name="Pangilinan J."/>
            <person name="Park H.-J."/>
            <person name="Ramirez L."/>
            <person name="Alfaro M."/>
            <person name="Sun H."/>
            <person name="Tritt A."/>
            <person name="Yoshinaga Y."/>
            <person name="Zwiers L.-H."/>
            <person name="Turgeon B."/>
            <person name="Goodwin S."/>
            <person name="Spatafora J."/>
            <person name="Crous P."/>
            <person name="Grigoriev I."/>
        </authorList>
    </citation>
    <scope>NUCLEOTIDE SEQUENCE</scope>
    <source>
        <strain evidence="2 4">CBS 304.34</strain>
    </source>
</reference>
<sequence length="221" mass="23744">MSSPLPKSYGLVLFPGFQALDAFGPLDVLNVLSISHPLSLSILASTLAPVPTNSPANGKLSPNFGESVVPTHTFANPPADLEVLIVPGGFGLRNEAVVEELAQFLKGAYPKLRYVLTVCTGSVPLAQSGVLEGRKATTNKKAWVWATSPFPKVDWVHKARWVVDGNIWTGSGVSAGIDLVLAFVEEVYGAAKAKELTIGIEYDRHEDPSYDPFADIWKVTE</sequence>
<proteinExistence type="predicted"/>
<dbReference type="AlphaFoldDB" id="A0A6A6Y3Z7"/>